<dbReference type="InterPro" id="IPR013815">
    <property type="entry name" value="ATP_grasp_subdomain_1"/>
</dbReference>
<name>A0ABP7S3L9_9PSEU</name>
<dbReference type="RefSeq" id="WP_344875025.1">
    <property type="nucleotide sequence ID" value="NZ_BAABAL010000009.1"/>
</dbReference>
<keyword evidence="3" id="KW-1185">Reference proteome</keyword>
<dbReference type="Proteomes" id="UP001501747">
    <property type="component" value="Unassembled WGS sequence"/>
</dbReference>
<evidence type="ECO:0000313" key="3">
    <source>
        <dbReference type="Proteomes" id="UP001501747"/>
    </source>
</evidence>
<dbReference type="EMBL" id="BAABAL010000009">
    <property type="protein sequence ID" value="GAA4006182.1"/>
    <property type="molecule type" value="Genomic_DNA"/>
</dbReference>
<dbReference type="PANTHER" id="PTHR43615">
    <property type="entry name" value="PHOSPHOENOLPYRUVATE SYNTHASE-RELATED"/>
    <property type="match status" value="1"/>
</dbReference>
<proteinExistence type="predicted"/>
<dbReference type="SUPFAM" id="SSF56059">
    <property type="entry name" value="Glutathione synthetase ATP-binding domain-like"/>
    <property type="match status" value="1"/>
</dbReference>
<dbReference type="PANTHER" id="PTHR43615:SF1">
    <property type="entry name" value="PPDK_N DOMAIN-CONTAINING PROTEIN"/>
    <property type="match status" value="1"/>
</dbReference>
<feature type="domain" description="Pyruvate phosphate dikinase AMP/ATP-binding" evidence="1">
    <location>
        <begin position="383"/>
        <end position="664"/>
    </location>
</feature>
<evidence type="ECO:0000313" key="2">
    <source>
        <dbReference type="EMBL" id="GAA4006182.1"/>
    </source>
</evidence>
<organism evidence="2 3">
    <name type="scientific">Allokutzneria multivorans</name>
    <dbReference type="NCBI Taxonomy" id="1142134"/>
    <lineage>
        <taxon>Bacteria</taxon>
        <taxon>Bacillati</taxon>
        <taxon>Actinomycetota</taxon>
        <taxon>Actinomycetes</taxon>
        <taxon>Pseudonocardiales</taxon>
        <taxon>Pseudonocardiaceae</taxon>
        <taxon>Allokutzneria</taxon>
    </lineage>
</organism>
<dbReference type="InterPro" id="IPR051549">
    <property type="entry name" value="PEP_Utilizing_Enz"/>
</dbReference>
<reference evidence="3" key="1">
    <citation type="journal article" date="2019" name="Int. J. Syst. Evol. Microbiol.">
        <title>The Global Catalogue of Microorganisms (GCM) 10K type strain sequencing project: providing services to taxonomists for standard genome sequencing and annotation.</title>
        <authorList>
            <consortium name="The Broad Institute Genomics Platform"/>
            <consortium name="The Broad Institute Genome Sequencing Center for Infectious Disease"/>
            <person name="Wu L."/>
            <person name="Ma J."/>
        </authorList>
    </citation>
    <scope>NUCLEOTIDE SEQUENCE [LARGE SCALE GENOMIC DNA]</scope>
    <source>
        <strain evidence="3">JCM 17342</strain>
    </source>
</reference>
<dbReference type="InterPro" id="IPR002192">
    <property type="entry name" value="PPDK_AMP/ATP-bd"/>
</dbReference>
<protein>
    <recommendedName>
        <fullName evidence="1">Pyruvate phosphate dikinase AMP/ATP-binding domain-containing protein</fullName>
    </recommendedName>
</protein>
<dbReference type="Pfam" id="PF01326">
    <property type="entry name" value="PPDK_N"/>
    <property type="match status" value="1"/>
</dbReference>
<dbReference type="Gene3D" id="3.30.1490.20">
    <property type="entry name" value="ATP-grasp fold, A domain"/>
    <property type="match status" value="1"/>
</dbReference>
<comment type="caution">
    <text evidence="2">The sequence shown here is derived from an EMBL/GenBank/DDBJ whole genome shotgun (WGS) entry which is preliminary data.</text>
</comment>
<accession>A0ABP7S3L9</accession>
<sequence length="666" mass="74543">MRKEDELYTGAVETDVTKHSLVGERLTLAAFDQLSGTLSGYRFVKLLVDRELGLIHFINNAEHQFHAEYIAERILKIPYSEMLGTIDEYNQTFYHEPDRRFCLGLLSLHDRDGGRFLALETVEVDTMPAEMIKFFFEFVRDNVDAALPLVFKPASHLQERHLLDIPAGELPRIQAHELFASSRYVPLNTGTTRGRLRAFRTQVEYRAAAESLEWFDIIAMDRVPDDIPRLAGVINSEPTTPLSHTNVLASGWGIPNAVQLGALELIDERGLDGEWVEYGVDASSTEIVLQRAEKPADMPEPAWRSARITLEEPETDATPIVALDRLRMRDGHRYGTKAANLGELGHVLTHGSERLLGFYQVPRPPRANLLMYSAKLLGVPESANLNQAAWRSLSEHVSIPRGIAVPFSVQRRFLESSPRIQQAIGKLKMALELGAREIDPVCIELQRLVKATRMPEDLRQEMDSAIFTHLGGVRRFVIRSSSNAEDLAGFSAAGIYESVNQVVTADEIFTSVKRVWASLFSSRSVRLRQQAGISQDDSYMGVIVQEEVQAPMGGVLVTCNPMSRADFRNVYLNVSRQSVADVVSGDSVPLQYLYNTIEGGGRTVSLGDAAEDLDEQSRNLLQHLALAGRFLQSHFSPDYTFATPMDIEWVADSERVHIVQLRPYAN</sequence>
<dbReference type="Gene3D" id="3.30.470.20">
    <property type="entry name" value="ATP-grasp fold, B domain"/>
    <property type="match status" value="1"/>
</dbReference>
<gene>
    <name evidence="2" type="ORF">GCM10022247_29860</name>
</gene>
<evidence type="ECO:0000259" key="1">
    <source>
        <dbReference type="Pfam" id="PF01326"/>
    </source>
</evidence>